<reference evidence="4 5" key="1">
    <citation type="journal article" date="2015" name="Proc. Natl. Acad. Sci. U.S.A.">
        <title>The resurrection genome of Boea hygrometrica: A blueprint for survival of dehydration.</title>
        <authorList>
            <person name="Xiao L."/>
            <person name="Yang G."/>
            <person name="Zhang L."/>
            <person name="Yang X."/>
            <person name="Zhao S."/>
            <person name="Ji Z."/>
            <person name="Zhou Q."/>
            <person name="Hu M."/>
            <person name="Wang Y."/>
            <person name="Chen M."/>
            <person name="Xu Y."/>
            <person name="Jin H."/>
            <person name="Xiao X."/>
            <person name="Hu G."/>
            <person name="Bao F."/>
            <person name="Hu Y."/>
            <person name="Wan P."/>
            <person name="Li L."/>
            <person name="Deng X."/>
            <person name="Kuang T."/>
            <person name="Xiang C."/>
            <person name="Zhu J.K."/>
            <person name="Oliver M.J."/>
            <person name="He Y."/>
        </authorList>
    </citation>
    <scope>NUCLEOTIDE SEQUENCE [LARGE SCALE GENOMIC DNA]</scope>
    <source>
        <strain evidence="5">cv. XS01</strain>
    </source>
</reference>
<dbReference type="GO" id="GO:0046872">
    <property type="term" value="F:metal ion binding"/>
    <property type="evidence" value="ECO:0007669"/>
    <property type="project" value="UniProtKB-KW"/>
</dbReference>
<dbReference type="OrthoDB" id="288590at2759"/>
<dbReference type="InterPro" id="IPR005123">
    <property type="entry name" value="Oxoglu/Fe-dep_dioxygenase_dom"/>
</dbReference>
<dbReference type="PROSITE" id="PS51471">
    <property type="entry name" value="FE2OG_OXY"/>
    <property type="match status" value="1"/>
</dbReference>
<keyword evidence="1" id="KW-0479">Metal-binding</keyword>
<proteinExistence type="predicted"/>
<evidence type="ECO:0000313" key="5">
    <source>
        <dbReference type="Proteomes" id="UP000250235"/>
    </source>
</evidence>
<dbReference type="EMBL" id="KV014468">
    <property type="protein sequence ID" value="KZV22084.1"/>
    <property type="molecule type" value="Genomic_DNA"/>
</dbReference>
<dbReference type="SUPFAM" id="SSF51197">
    <property type="entry name" value="Clavaminate synthase-like"/>
    <property type="match status" value="1"/>
</dbReference>
<keyword evidence="5" id="KW-1185">Reference proteome</keyword>
<dbReference type="Pfam" id="PF03171">
    <property type="entry name" value="2OG-FeII_Oxy"/>
    <property type="match status" value="1"/>
</dbReference>
<gene>
    <name evidence="4" type="ORF">F511_28325</name>
</gene>
<dbReference type="InterPro" id="IPR050295">
    <property type="entry name" value="Plant_2OG-oxidoreductases"/>
</dbReference>
<dbReference type="InterPro" id="IPR044861">
    <property type="entry name" value="IPNS-like_FE2OG_OXY"/>
</dbReference>
<dbReference type="AlphaFoldDB" id="A0A2Z7AJX8"/>
<dbReference type="InterPro" id="IPR027443">
    <property type="entry name" value="IPNS-like_sf"/>
</dbReference>
<dbReference type="PANTHER" id="PTHR47991">
    <property type="entry name" value="OXOGLUTARATE/IRON-DEPENDENT DIOXYGENASE"/>
    <property type="match status" value="1"/>
</dbReference>
<evidence type="ECO:0000259" key="3">
    <source>
        <dbReference type="PROSITE" id="PS51471"/>
    </source>
</evidence>
<sequence length="176" mass="19839">MKILSANLGLTEDYLQEAFGGEDMSACIRVNYYPKCPQPNLTLGLSPHSDPGGMTLLLPDNDVSGLQVRHLDKWITVKPTPNAFIVNIGDQLQVISNGNYKSVEHRVVVNAKKERLTLALFYNPRGDMLIVPAKRLVTEEHPGLYPPMIFDDYRLYIRTKGLRGKYQVESLIKSPR</sequence>
<keyword evidence="2" id="KW-0408">Iron</keyword>
<evidence type="ECO:0000256" key="2">
    <source>
        <dbReference type="ARBA" id="ARBA00023004"/>
    </source>
</evidence>
<evidence type="ECO:0000256" key="1">
    <source>
        <dbReference type="ARBA" id="ARBA00022723"/>
    </source>
</evidence>
<organism evidence="4 5">
    <name type="scientific">Dorcoceras hygrometricum</name>
    <dbReference type="NCBI Taxonomy" id="472368"/>
    <lineage>
        <taxon>Eukaryota</taxon>
        <taxon>Viridiplantae</taxon>
        <taxon>Streptophyta</taxon>
        <taxon>Embryophyta</taxon>
        <taxon>Tracheophyta</taxon>
        <taxon>Spermatophyta</taxon>
        <taxon>Magnoliopsida</taxon>
        <taxon>eudicotyledons</taxon>
        <taxon>Gunneridae</taxon>
        <taxon>Pentapetalae</taxon>
        <taxon>asterids</taxon>
        <taxon>lamiids</taxon>
        <taxon>Lamiales</taxon>
        <taxon>Gesneriaceae</taxon>
        <taxon>Didymocarpoideae</taxon>
        <taxon>Trichosporeae</taxon>
        <taxon>Loxocarpinae</taxon>
        <taxon>Dorcoceras</taxon>
    </lineage>
</organism>
<evidence type="ECO:0000313" key="4">
    <source>
        <dbReference type="EMBL" id="KZV22084.1"/>
    </source>
</evidence>
<feature type="domain" description="Fe2OG dioxygenase" evidence="3">
    <location>
        <begin position="24"/>
        <end position="124"/>
    </location>
</feature>
<accession>A0A2Z7AJX8</accession>
<protein>
    <recommendedName>
        <fullName evidence="3">Fe2OG dioxygenase domain-containing protein</fullName>
    </recommendedName>
</protein>
<dbReference type="Gene3D" id="2.60.120.330">
    <property type="entry name" value="B-lactam Antibiotic, Isopenicillin N Synthase, Chain"/>
    <property type="match status" value="1"/>
</dbReference>
<dbReference type="Proteomes" id="UP000250235">
    <property type="component" value="Unassembled WGS sequence"/>
</dbReference>
<name>A0A2Z7AJX8_9LAMI</name>